<sequence>MNQLPITILRVKRKRGQEPLDALVIQQRLKRAHRNSHLSRTAAAADEDDDGGCATPQLFALGETISETDFGDIQKRQALQARLAQLSALSSSKKDDADAMDIEEKEKDTSMYGAVARQTVQPQFRVQAKRQVPLDSTAAVGVGGIRGIPQVVAAADLRRQQQQQSITVFDAVTEEEPNRLPMLRDPYAEIALGRPLPTPSSSAVDALVPMVRDCMALDSGGPEYVYDFYYARQAQASDSLLSMGAVTWLGDDDPDDSSSEEDGDDEDSNSEGYYANDYPDDEEEEVYSDDELGGPSDDALDIADMNDN</sequence>
<name>A0ACC1LWF1_9FUNG</name>
<accession>A0ACC1LWF1</accession>
<proteinExistence type="predicted"/>
<feature type="non-terminal residue" evidence="1">
    <location>
        <position position="308"/>
    </location>
</feature>
<organism evidence="1 2">
    <name type="scientific">Coemansia aciculifera</name>
    <dbReference type="NCBI Taxonomy" id="417176"/>
    <lineage>
        <taxon>Eukaryota</taxon>
        <taxon>Fungi</taxon>
        <taxon>Fungi incertae sedis</taxon>
        <taxon>Zoopagomycota</taxon>
        <taxon>Kickxellomycotina</taxon>
        <taxon>Kickxellomycetes</taxon>
        <taxon>Kickxellales</taxon>
        <taxon>Kickxellaceae</taxon>
        <taxon>Coemansia</taxon>
    </lineage>
</organism>
<dbReference type="Proteomes" id="UP001139981">
    <property type="component" value="Unassembled WGS sequence"/>
</dbReference>
<dbReference type="EMBL" id="JANBVB010002211">
    <property type="protein sequence ID" value="KAJ2887522.1"/>
    <property type="molecule type" value="Genomic_DNA"/>
</dbReference>
<evidence type="ECO:0000313" key="2">
    <source>
        <dbReference type="Proteomes" id="UP001139981"/>
    </source>
</evidence>
<keyword evidence="2" id="KW-1185">Reference proteome</keyword>
<protein>
    <submittedName>
        <fullName evidence="1">Uncharacterized protein</fullName>
    </submittedName>
</protein>
<reference evidence="1" key="1">
    <citation type="submission" date="2022-07" db="EMBL/GenBank/DDBJ databases">
        <title>Phylogenomic reconstructions and comparative analyses of Kickxellomycotina fungi.</title>
        <authorList>
            <person name="Reynolds N.K."/>
            <person name="Stajich J.E."/>
            <person name="Barry K."/>
            <person name="Grigoriev I.V."/>
            <person name="Crous P."/>
            <person name="Smith M.E."/>
        </authorList>
    </citation>
    <scope>NUCLEOTIDE SEQUENCE</scope>
    <source>
        <strain evidence="1">CBS 190363</strain>
    </source>
</reference>
<comment type="caution">
    <text evidence="1">The sequence shown here is derived from an EMBL/GenBank/DDBJ whole genome shotgun (WGS) entry which is preliminary data.</text>
</comment>
<evidence type="ECO:0000313" key="1">
    <source>
        <dbReference type="EMBL" id="KAJ2887522.1"/>
    </source>
</evidence>
<gene>
    <name evidence="1" type="ORF">IWW38_005119</name>
</gene>